<keyword evidence="2" id="KW-1185">Reference proteome</keyword>
<reference evidence="3" key="1">
    <citation type="submission" date="2016-06" db="UniProtKB">
        <authorList>
            <consortium name="WormBaseParasite"/>
        </authorList>
    </citation>
    <scope>IDENTIFICATION</scope>
</reference>
<dbReference type="Proteomes" id="UP000272942">
    <property type="component" value="Unassembled WGS sequence"/>
</dbReference>
<name>A0A183AMT1_9TREM</name>
<sequence length="173" mass="18133">MPEAATGRPTLLLQQSGPVLAANSVGTVLAGVEEPVYTIQPQTSILNTGMSAATTTPSQLLFSFADPNDCVVTEETDDQQQQQSEVLLDSQTDVVTNVVLESTAASNLVGETSGVAIETVGKPTVSDVISVSSSDLHFSSQSDYAAHPRDANRVDTERQLDISNGVVVTEPTN</sequence>
<dbReference type="EMBL" id="UZAN01045746">
    <property type="protein sequence ID" value="VDP83128.1"/>
    <property type="molecule type" value="Genomic_DNA"/>
</dbReference>
<protein>
    <submittedName>
        <fullName evidence="3">Protein grainyhead</fullName>
    </submittedName>
</protein>
<evidence type="ECO:0000313" key="1">
    <source>
        <dbReference type="EMBL" id="VDP83128.1"/>
    </source>
</evidence>
<dbReference type="OrthoDB" id="10574162at2759"/>
<dbReference type="WBParaSite" id="ECPE_0000829201-mRNA-1">
    <property type="protein sequence ID" value="ECPE_0000829201-mRNA-1"/>
    <property type="gene ID" value="ECPE_0000829201"/>
</dbReference>
<evidence type="ECO:0000313" key="2">
    <source>
        <dbReference type="Proteomes" id="UP000272942"/>
    </source>
</evidence>
<proteinExistence type="predicted"/>
<gene>
    <name evidence="1" type="ORF">ECPE_LOCUS8266</name>
</gene>
<evidence type="ECO:0000313" key="3">
    <source>
        <dbReference type="WBParaSite" id="ECPE_0000829201-mRNA-1"/>
    </source>
</evidence>
<reference evidence="1 2" key="2">
    <citation type="submission" date="2018-11" db="EMBL/GenBank/DDBJ databases">
        <authorList>
            <consortium name="Pathogen Informatics"/>
        </authorList>
    </citation>
    <scope>NUCLEOTIDE SEQUENCE [LARGE SCALE GENOMIC DNA]</scope>
    <source>
        <strain evidence="1 2">Egypt</strain>
    </source>
</reference>
<dbReference type="AlphaFoldDB" id="A0A183AMT1"/>
<organism evidence="3">
    <name type="scientific">Echinostoma caproni</name>
    <dbReference type="NCBI Taxonomy" id="27848"/>
    <lineage>
        <taxon>Eukaryota</taxon>
        <taxon>Metazoa</taxon>
        <taxon>Spiralia</taxon>
        <taxon>Lophotrochozoa</taxon>
        <taxon>Platyhelminthes</taxon>
        <taxon>Trematoda</taxon>
        <taxon>Digenea</taxon>
        <taxon>Plagiorchiida</taxon>
        <taxon>Echinostomata</taxon>
        <taxon>Echinostomatoidea</taxon>
        <taxon>Echinostomatidae</taxon>
        <taxon>Echinostoma</taxon>
    </lineage>
</organism>
<accession>A0A183AMT1</accession>